<dbReference type="KEGG" id="tle:Tlet_0356"/>
<accession>A8F440</accession>
<dbReference type="Proteomes" id="UP000002016">
    <property type="component" value="Chromosome"/>
</dbReference>
<dbReference type="InterPro" id="IPR008391">
    <property type="entry name" value="AXE1_dom"/>
</dbReference>
<dbReference type="RefSeq" id="WP_012002405.1">
    <property type="nucleotide sequence ID" value="NZ_BSDV01000001.1"/>
</dbReference>
<dbReference type="FunFam" id="3.40.50.1820:FF:000230">
    <property type="entry name" value="Cephalosporin-C deacetylase"/>
    <property type="match status" value="1"/>
</dbReference>
<reference evidence="4 5" key="1">
    <citation type="submission" date="2007-08" db="EMBL/GenBank/DDBJ databases">
        <title>Complete sequence of Thermotoga lettingae TMO.</title>
        <authorList>
            <consortium name="US DOE Joint Genome Institute"/>
            <person name="Copeland A."/>
            <person name="Lucas S."/>
            <person name="Lapidus A."/>
            <person name="Barry K."/>
            <person name="Glavina del Rio T."/>
            <person name="Dalin E."/>
            <person name="Tice H."/>
            <person name="Pitluck S."/>
            <person name="Foster B."/>
            <person name="Bruce D."/>
            <person name="Schmutz J."/>
            <person name="Larimer F."/>
            <person name="Land M."/>
            <person name="Hauser L."/>
            <person name="Kyrpides N."/>
            <person name="Mikhailova N."/>
            <person name="Nelson K."/>
            <person name="Gogarten J.P."/>
            <person name="Noll K."/>
            <person name="Richardson P."/>
        </authorList>
    </citation>
    <scope>NUCLEOTIDE SEQUENCE [LARGE SCALE GENOMIC DNA]</scope>
    <source>
        <strain evidence="5">ATCC BAA-301 / DSM 14385 / NBRC 107922 / TMO</strain>
    </source>
</reference>
<dbReference type="ESTHER" id="thelt-a8f440">
    <property type="family name" value="Acetyl-esterase_deacetylase"/>
</dbReference>
<dbReference type="STRING" id="416591.Tlet_0356"/>
<evidence type="ECO:0000313" key="5">
    <source>
        <dbReference type="Proteomes" id="UP000002016"/>
    </source>
</evidence>
<feature type="binding site" evidence="2">
    <location>
        <position position="92"/>
    </location>
    <ligand>
        <name>substrate</name>
    </ligand>
</feature>
<proteinExistence type="predicted"/>
<feature type="active site" description="Charge relay system" evidence="1">
    <location>
        <position position="303"/>
    </location>
</feature>
<gene>
    <name evidence="4" type="ordered locus">Tlet_0356</name>
</gene>
<dbReference type="OrthoDB" id="9770528at2"/>
<dbReference type="GO" id="GO:0005976">
    <property type="term" value="P:polysaccharide metabolic process"/>
    <property type="evidence" value="ECO:0007669"/>
    <property type="project" value="TreeGrafter"/>
</dbReference>
<evidence type="ECO:0000256" key="2">
    <source>
        <dbReference type="PIRSR" id="PIRSR639069-2"/>
    </source>
</evidence>
<dbReference type="SUPFAM" id="SSF53474">
    <property type="entry name" value="alpha/beta-Hydrolases"/>
    <property type="match status" value="1"/>
</dbReference>
<organism evidence="4 5">
    <name type="scientific">Pseudothermotoga lettingae (strain ATCC BAA-301 / DSM 14385 / NBRC 107922 / TMO)</name>
    <name type="common">Thermotoga lettingae</name>
    <dbReference type="NCBI Taxonomy" id="416591"/>
    <lineage>
        <taxon>Bacteria</taxon>
        <taxon>Thermotogati</taxon>
        <taxon>Thermotogota</taxon>
        <taxon>Thermotogae</taxon>
        <taxon>Thermotogales</taxon>
        <taxon>Thermotogaceae</taxon>
        <taxon>Pseudothermotoga</taxon>
    </lineage>
</organism>
<dbReference type="InterPro" id="IPR029058">
    <property type="entry name" value="AB_hydrolase_fold"/>
</dbReference>
<dbReference type="Gene3D" id="3.40.50.1820">
    <property type="entry name" value="alpha/beta hydrolase"/>
    <property type="match status" value="1"/>
</dbReference>
<name>A8F440_PSELT</name>
<evidence type="ECO:0000313" key="4">
    <source>
        <dbReference type="EMBL" id="ABV32924.1"/>
    </source>
</evidence>
<protein>
    <submittedName>
        <fullName evidence="4">Acetyl xylan esterase</fullName>
    </submittedName>
</protein>
<feature type="active site" description="Charge relay system" evidence="1">
    <location>
        <position position="274"/>
    </location>
</feature>
<evidence type="ECO:0000259" key="3">
    <source>
        <dbReference type="Pfam" id="PF05448"/>
    </source>
</evidence>
<dbReference type="PANTHER" id="PTHR40111:SF1">
    <property type="entry name" value="CEPHALOSPORIN-C DEACETYLASE"/>
    <property type="match status" value="1"/>
</dbReference>
<dbReference type="GO" id="GO:0052689">
    <property type="term" value="F:carboxylic ester hydrolase activity"/>
    <property type="evidence" value="ECO:0007669"/>
    <property type="project" value="TreeGrafter"/>
</dbReference>
<dbReference type="InterPro" id="IPR039069">
    <property type="entry name" value="CE7"/>
</dbReference>
<dbReference type="PANTHER" id="PTHR40111">
    <property type="entry name" value="CEPHALOSPORIN-C DEACETYLASE"/>
    <property type="match status" value="1"/>
</dbReference>
<keyword evidence="5" id="KW-1185">Reference proteome</keyword>
<feature type="active site" description="Nucleophile" evidence="1">
    <location>
        <position position="188"/>
    </location>
</feature>
<sequence length="326" mass="37440">MVYFDMPLEDLRKYLPQRYEEKDFDDFWKQTIHETRGYFQEPILKKVDFYLQNVETFDVTFSGYRGQKIKGWLILPKFRNGKLPCVVEFVGYGGGRGFPYDWLLWSAAGYAHFIMDTRGQGSNWMKGDTPDYEDNPSDPQYPGFLTKGVLNPETYYYRRVFMDAFMAVETISQLEQIDSQTIILSGASQGGGIALAVSALSSKVMALLCDVPFLCHYKRAVQITDSMPYAEITRYCKTHIDKIQTVFRTLSYFDGVNFAARAKCPALFSVGLMDDICPPSTVFAAYNYYAGEKDIRIYPYNNHEGGGSFHTLEKLKFVKKTISMRE</sequence>
<feature type="domain" description="Acetyl xylan esterase" evidence="3">
    <location>
        <begin position="1"/>
        <end position="320"/>
    </location>
</feature>
<dbReference type="eggNOG" id="COG3458">
    <property type="taxonomic scope" value="Bacteria"/>
</dbReference>
<dbReference type="HOGENOM" id="CLU_054209_1_0_0"/>
<dbReference type="Pfam" id="PF05448">
    <property type="entry name" value="AXE1"/>
    <property type="match status" value="1"/>
</dbReference>
<evidence type="ECO:0000256" key="1">
    <source>
        <dbReference type="PIRSR" id="PIRSR639069-1"/>
    </source>
</evidence>
<dbReference type="EMBL" id="CP000812">
    <property type="protein sequence ID" value="ABV32924.1"/>
    <property type="molecule type" value="Genomic_DNA"/>
</dbReference>
<reference evidence="4 5" key="2">
    <citation type="journal article" date="2009" name="Proc. Natl. Acad. Sci. U.S.A.">
        <title>On the chimeric nature, thermophilic origin, and phylogenetic placement of the Thermotogales.</title>
        <authorList>
            <person name="Zhaxybayeva O."/>
            <person name="Swithers K.S."/>
            <person name="Lapierre P."/>
            <person name="Fournier G.P."/>
            <person name="Bickhart D.M."/>
            <person name="DeBoy R.T."/>
            <person name="Nelson K.E."/>
            <person name="Nesbo C.L."/>
            <person name="Doolittle W.F."/>
            <person name="Gogarten J.P."/>
            <person name="Noll K.M."/>
        </authorList>
    </citation>
    <scope>NUCLEOTIDE SEQUENCE [LARGE SCALE GENOMIC DNA]</scope>
    <source>
        <strain evidence="5">ATCC BAA-301 / DSM 14385 / NBRC 107922 / TMO</strain>
    </source>
</reference>
<dbReference type="AlphaFoldDB" id="A8F440"/>